<sequence>MANLQDGLRIHRYLGARQRHDIQLETWTASSLFPYFLIVLEDMYMDPSAAVVQSDEYKYNSFRTNEQMFKKMILR</sequence>
<comment type="caution">
    <text evidence="1">The sequence shown here is derived from an EMBL/GenBank/DDBJ whole genome shotgun (WGS) entry which is preliminary data.</text>
</comment>
<evidence type="ECO:0000313" key="1">
    <source>
        <dbReference type="EMBL" id="KAH7660045.1"/>
    </source>
</evidence>
<dbReference type="Proteomes" id="UP000827976">
    <property type="component" value="Chromosome 16"/>
</dbReference>
<reference evidence="2" key="1">
    <citation type="journal article" date="2022" name="Nat. Commun.">
        <title>Chromosome evolution and the genetic basis of agronomically important traits in greater yam.</title>
        <authorList>
            <person name="Bredeson J.V."/>
            <person name="Lyons J.B."/>
            <person name="Oniyinde I.O."/>
            <person name="Okereke N.R."/>
            <person name="Kolade O."/>
            <person name="Nnabue I."/>
            <person name="Nwadili C.O."/>
            <person name="Hribova E."/>
            <person name="Parker M."/>
            <person name="Nwogha J."/>
            <person name="Shu S."/>
            <person name="Carlson J."/>
            <person name="Kariba R."/>
            <person name="Muthemba S."/>
            <person name="Knop K."/>
            <person name="Barton G.J."/>
            <person name="Sherwood A.V."/>
            <person name="Lopez-Montes A."/>
            <person name="Asiedu R."/>
            <person name="Jamnadass R."/>
            <person name="Muchugi A."/>
            <person name="Goodstein D."/>
            <person name="Egesi C.N."/>
            <person name="Featherston J."/>
            <person name="Asfaw A."/>
            <person name="Simpson G.G."/>
            <person name="Dolezel J."/>
            <person name="Hendre P.S."/>
            <person name="Van Deynze A."/>
            <person name="Kumar P.L."/>
            <person name="Obidiegwu J.E."/>
            <person name="Bhattacharjee R."/>
            <person name="Rokhsar D.S."/>
        </authorList>
    </citation>
    <scope>NUCLEOTIDE SEQUENCE [LARGE SCALE GENOMIC DNA]</scope>
    <source>
        <strain evidence="2">cv. TDa95/00328</strain>
    </source>
</reference>
<gene>
    <name evidence="1" type="ORF">IHE45_16G072400</name>
</gene>
<evidence type="ECO:0000313" key="2">
    <source>
        <dbReference type="Proteomes" id="UP000827976"/>
    </source>
</evidence>
<proteinExistence type="predicted"/>
<protein>
    <submittedName>
        <fullName evidence="1">Uncharacterized protein</fullName>
    </submittedName>
</protein>
<name>A0ACB7UIL7_DIOAL</name>
<keyword evidence="2" id="KW-1185">Reference proteome</keyword>
<dbReference type="EMBL" id="CM037026">
    <property type="protein sequence ID" value="KAH7660045.1"/>
    <property type="molecule type" value="Genomic_DNA"/>
</dbReference>
<accession>A0ACB7UIL7</accession>
<organism evidence="1 2">
    <name type="scientific">Dioscorea alata</name>
    <name type="common">Purple yam</name>
    <dbReference type="NCBI Taxonomy" id="55571"/>
    <lineage>
        <taxon>Eukaryota</taxon>
        <taxon>Viridiplantae</taxon>
        <taxon>Streptophyta</taxon>
        <taxon>Embryophyta</taxon>
        <taxon>Tracheophyta</taxon>
        <taxon>Spermatophyta</taxon>
        <taxon>Magnoliopsida</taxon>
        <taxon>Liliopsida</taxon>
        <taxon>Dioscoreales</taxon>
        <taxon>Dioscoreaceae</taxon>
        <taxon>Dioscorea</taxon>
    </lineage>
</organism>